<gene>
    <name evidence="2" type="ORF">AWJ20_1244</name>
</gene>
<dbReference type="KEGG" id="slb:AWJ20_1244"/>
<dbReference type="GeneID" id="30033025"/>
<reference evidence="2 3" key="1">
    <citation type="submission" date="2016-02" db="EMBL/GenBank/DDBJ databases">
        <title>Complete genome sequence and transcriptome regulation of the pentose utilising yeast Sugiyamaella lignohabitans.</title>
        <authorList>
            <person name="Bellasio M."/>
            <person name="Peymann A."/>
            <person name="Valli M."/>
            <person name="Sipitzky M."/>
            <person name="Graf A."/>
            <person name="Sauer M."/>
            <person name="Marx H."/>
            <person name="Mattanovich D."/>
        </authorList>
    </citation>
    <scope>NUCLEOTIDE SEQUENCE [LARGE SCALE GENOMIC DNA]</scope>
    <source>
        <strain evidence="2 3">CBS 10342</strain>
    </source>
</reference>
<protein>
    <recommendedName>
        <fullName evidence="4">F-box domain-containing protein</fullName>
    </recommendedName>
</protein>
<dbReference type="AlphaFoldDB" id="A0A161HVC4"/>
<dbReference type="SUPFAM" id="SSF81383">
    <property type="entry name" value="F-box domain"/>
    <property type="match status" value="1"/>
</dbReference>
<dbReference type="EMBL" id="CP014501">
    <property type="protein sequence ID" value="ANB12966.1"/>
    <property type="molecule type" value="Genomic_DNA"/>
</dbReference>
<dbReference type="OrthoDB" id="4084196at2759"/>
<organism evidence="2 3">
    <name type="scientific">Sugiyamaella lignohabitans</name>
    <dbReference type="NCBI Taxonomy" id="796027"/>
    <lineage>
        <taxon>Eukaryota</taxon>
        <taxon>Fungi</taxon>
        <taxon>Dikarya</taxon>
        <taxon>Ascomycota</taxon>
        <taxon>Saccharomycotina</taxon>
        <taxon>Dipodascomycetes</taxon>
        <taxon>Dipodascales</taxon>
        <taxon>Trichomonascaceae</taxon>
        <taxon>Sugiyamaella</taxon>
    </lineage>
</organism>
<evidence type="ECO:0000313" key="2">
    <source>
        <dbReference type="EMBL" id="ANB12966.1"/>
    </source>
</evidence>
<keyword evidence="3" id="KW-1185">Reference proteome</keyword>
<evidence type="ECO:0000313" key="3">
    <source>
        <dbReference type="Proteomes" id="UP000189580"/>
    </source>
</evidence>
<dbReference type="SUPFAM" id="SSF82171">
    <property type="entry name" value="DPP6 N-terminal domain-like"/>
    <property type="match status" value="1"/>
</dbReference>
<accession>A0A161HVC4</accession>
<dbReference type="RefSeq" id="XP_018735443.1">
    <property type="nucleotide sequence ID" value="XM_018878106.1"/>
</dbReference>
<feature type="region of interest" description="Disordered" evidence="1">
    <location>
        <begin position="403"/>
        <end position="452"/>
    </location>
</feature>
<sequence length="575" mass="64724">MTVTILDIPPEVLVNILFMLDIKSYHAVRQTNGALRRLATQRKVEVVMLNRFVQEQIVHLDRGEADYHGYTDPTTLADIRSKEWKTGEHPIDDTLISGTTDNQALDKSYLALSRELFIGLDVYPKHKIFTPKIDLRSRDQKDQGTYDQNVGNSQLSPSKEFYSLDGTKLVLVTLVYPINAVRHYQIAIYDLSKGAPRLETLCPIPHDNIPSCLSVSAEGRYIALQVDSGSVNVYDRYDSKTKGFLVDSLGKSIFTQIYPSIIKDLHISAGGEILFLRFSRLGGLILVNLDTNEEMDIGHYRLDLDLGLHHTDRVLTVSSRIGETVVFGRATDFNKERPRNLWEYYKVLLSQEVSTCIPLTHAIPLNAENTFIGVPNHKVGLCIGYDPDYSSYVTSFESFSTDNERRSIKPDGGPTHSVAGEGPDNKDNSESESESESDDESEVGSQRDDAGTARLCKIPMTDEGPKIWALSPDTSRVAFVRNPAIPVSSIVLVSLNAHLLKKFSFNPDEPEIYKEVQWRTIINVEQKPIFDLRFVDRDHFLVRHEDMIVIYEISTTTEATSYSKIEPTGKVTYIA</sequence>
<name>A0A161HVC4_9ASCO</name>
<proteinExistence type="predicted"/>
<evidence type="ECO:0000256" key="1">
    <source>
        <dbReference type="SAM" id="MobiDB-lite"/>
    </source>
</evidence>
<feature type="compositionally biased region" description="Acidic residues" evidence="1">
    <location>
        <begin position="430"/>
        <end position="442"/>
    </location>
</feature>
<dbReference type="Proteomes" id="UP000189580">
    <property type="component" value="Chromosome a"/>
</dbReference>
<dbReference type="InterPro" id="IPR036047">
    <property type="entry name" value="F-box-like_dom_sf"/>
</dbReference>
<evidence type="ECO:0008006" key="4">
    <source>
        <dbReference type="Google" id="ProtNLM"/>
    </source>
</evidence>